<dbReference type="PROSITE" id="PS50896">
    <property type="entry name" value="LISH"/>
    <property type="match status" value="1"/>
</dbReference>
<evidence type="ECO:0000313" key="7">
    <source>
        <dbReference type="Proteomes" id="UP000887572"/>
    </source>
</evidence>
<feature type="compositionally biased region" description="Polar residues" evidence="6">
    <location>
        <begin position="999"/>
        <end position="1010"/>
    </location>
</feature>
<dbReference type="InterPro" id="IPR015943">
    <property type="entry name" value="WD40/YVTN_repeat-like_dom_sf"/>
</dbReference>
<keyword evidence="7" id="KW-1185">Reference proteome</keyword>
<feature type="compositionally biased region" description="Low complexity" evidence="6">
    <location>
        <begin position="1444"/>
        <end position="1461"/>
    </location>
</feature>
<dbReference type="InterPro" id="IPR006594">
    <property type="entry name" value="LisH"/>
</dbReference>
<dbReference type="GO" id="GO:0005634">
    <property type="term" value="C:nucleus"/>
    <property type="evidence" value="ECO:0007669"/>
    <property type="project" value="UniProtKB-SubCell"/>
</dbReference>
<feature type="compositionally biased region" description="Low complexity" evidence="6">
    <location>
        <begin position="1018"/>
        <end position="1035"/>
    </location>
</feature>
<feature type="compositionally biased region" description="Acidic residues" evidence="6">
    <location>
        <begin position="1518"/>
        <end position="1541"/>
    </location>
</feature>
<evidence type="ECO:0000256" key="6">
    <source>
        <dbReference type="SAM" id="MobiDB-lite"/>
    </source>
</evidence>
<feature type="compositionally biased region" description="Basic and acidic residues" evidence="6">
    <location>
        <begin position="1462"/>
        <end position="1478"/>
    </location>
</feature>
<organism evidence="7 8">
    <name type="scientific">Globodera rostochiensis</name>
    <name type="common">Golden nematode worm</name>
    <name type="synonym">Heterodera rostochiensis</name>
    <dbReference type="NCBI Taxonomy" id="31243"/>
    <lineage>
        <taxon>Eukaryota</taxon>
        <taxon>Metazoa</taxon>
        <taxon>Ecdysozoa</taxon>
        <taxon>Nematoda</taxon>
        <taxon>Chromadorea</taxon>
        <taxon>Rhabditida</taxon>
        <taxon>Tylenchina</taxon>
        <taxon>Tylenchomorpha</taxon>
        <taxon>Tylenchoidea</taxon>
        <taxon>Heteroderidae</taxon>
        <taxon>Heteroderinae</taxon>
        <taxon>Globodera</taxon>
    </lineage>
</organism>
<feature type="compositionally biased region" description="Acidic residues" evidence="6">
    <location>
        <begin position="1500"/>
        <end position="1510"/>
    </location>
</feature>
<evidence type="ECO:0000256" key="4">
    <source>
        <dbReference type="ARBA" id="ARBA00022786"/>
    </source>
</evidence>
<evidence type="ECO:0000256" key="1">
    <source>
        <dbReference type="ARBA" id="ARBA00004123"/>
    </source>
</evidence>
<dbReference type="InterPro" id="IPR036322">
    <property type="entry name" value="WD40_repeat_dom_sf"/>
</dbReference>
<dbReference type="SUPFAM" id="SSF50978">
    <property type="entry name" value="WD40 repeat-like"/>
    <property type="match status" value="1"/>
</dbReference>
<evidence type="ECO:0000313" key="8">
    <source>
        <dbReference type="WBParaSite" id="Gr19_v10_g16410.t1"/>
    </source>
</evidence>
<comment type="similarity">
    <text evidence="3">Belongs to the VPRBP/DCAF1 family.</text>
</comment>
<accession>A0A914HD56</accession>
<dbReference type="InterPro" id="IPR016024">
    <property type="entry name" value="ARM-type_fold"/>
</dbReference>
<feature type="compositionally biased region" description="Polar residues" evidence="6">
    <location>
        <begin position="279"/>
        <end position="304"/>
    </location>
</feature>
<dbReference type="PANTHER" id="PTHR13129:SF4">
    <property type="entry name" value="DDB1- AND CUL4-ASSOCIATED FACTOR 1"/>
    <property type="match status" value="1"/>
</dbReference>
<dbReference type="Proteomes" id="UP000887572">
    <property type="component" value="Unplaced"/>
</dbReference>
<comment type="subcellular location">
    <subcellularLocation>
        <location evidence="1">Nucleus</location>
    </subcellularLocation>
</comment>
<dbReference type="Gene3D" id="2.130.10.10">
    <property type="entry name" value="YVTN repeat-like/Quinoprotein amine dehydrogenase"/>
    <property type="match status" value="1"/>
</dbReference>
<feature type="region of interest" description="Disordered" evidence="6">
    <location>
        <begin position="1422"/>
        <end position="1550"/>
    </location>
</feature>
<protein>
    <submittedName>
        <fullName evidence="8">LisH domain-containing protein</fullName>
    </submittedName>
</protein>
<keyword evidence="5" id="KW-0539">Nucleus</keyword>
<feature type="compositionally biased region" description="Acidic residues" evidence="6">
    <location>
        <begin position="1424"/>
        <end position="1443"/>
    </location>
</feature>
<keyword evidence="4" id="KW-0833">Ubl conjugation pathway</keyword>
<reference evidence="8" key="1">
    <citation type="submission" date="2022-11" db="UniProtKB">
        <authorList>
            <consortium name="WormBaseParasite"/>
        </authorList>
    </citation>
    <scope>IDENTIFICATION</scope>
</reference>
<comment type="pathway">
    <text evidence="2">Protein modification; protein ubiquitination.</text>
</comment>
<feature type="region of interest" description="Disordered" evidence="6">
    <location>
        <begin position="214"/>
        <end position="308"/>
    </location>
</feature>
<feature type="region of interest" description="Disordered" evidence="6">
    <location>
        <begin position="990"/>
        <end position="1040"/>
    </location>
</feature>
<evidence type="ECO:0000256" key="3">
    <source>
        <dbReference type="ARBA" id="ARBA00008845"/>
    </source>
</evidence>
<evidence type="ECO:0000256" key="5">
    <source>
        <dbReference type="ARBA" id="ARBA00023242"/>
    </source>
</evidence>
<dbReference type="PANTHER" id="PTHR13129">
    <property type="entry name" value="VPRBP PROTEIN-RELATED"/>
    <property type="match status" value="1"/>
</dbReference>
<proteinExistence type="inferred from homology"/>
<dbReference type="SUPFAM" id="SSF48371">
    <property type="entry name" value="ARM repeat"/>
    <property type="match status" value="1"/>
</dbReference>
<dbReference type="SMART" id="SM00667">
    <property type="entry name" value="LisH"/>
    <property type="match status" value="1"/>
</dbReference>
<dbReference type="GO" id="GO:0016567">
    <property type="term" value="P:protein ubiquitination"/>
    <property type="evidence" value="ECO:0007669"/>
    <property type="project" value="InterPro"/>
</dbReference>
<dbReference type="WBParaSite" id="Gr19_v10_g16410.t1">
    <property type="protein sequence ID" value="Gr19_v10_g16410.t1"/>
    <property type="gene ID" value="Gr19_v10_g16410"/>
</dbReference>
<dbReference type="InterPro" id="IPR033270">
    <property type="entry name" value="VPRBP/DCAF1"/>
</dbReference>
<sequence>MLPNGNRIEGVRQHRMHAVNQEESAIKAHLQEEVRQILLTWEDQNENSDWDVEPSLKRMAEILEEAINDYLQNNPDPMDERHPFKSQPTRPLGYLLKMITKEEDFLNKYLLARDNTRLNTIAARLLLDLLPGIDTNVILADADSLLTQLFRWAENSDSRELRAYSMALLGSAMDAEQAHQYRQQNATLIPIALQRLQSLFMQMLSEYDRQEEQCRMESRVTGPTDFAHLRREERETLSDLPPTDNDEDDRRQSSSNALPPIGAEVEPKMSSRKRHSERQSGLSPPSKRSFSNQIADSPTNNSLRGVTAAEGCNSNSSWRQILQPILVGTHSLYPLSVEMEQRLILNYLGPTSEYQDNLSIVLENHALDVVLSYLEIDGLNHKCRDIRLLFDAIRYISSLLIHRKFAWEFIAAQGIQRLLRINRKSIASTAVTTCLYYLAYSADIMEKVCHLPEQVLNDIIDYALYELDHNHESGRASIAMFLAHALQFRPILDRFDQRDGLRRLYNYISTLTVLQRIEEDGSELLNDEHIAQSIVTIKNAVFAFRTYLSSHVFLKMEQIKRSHGGRHHQLQLGNFRLPTIPSAIPGGSHPYSKPMSLDDETERCCVDYLIKSQCMLQPHHHNWRPIEEMRNLGVFKLLFNLITNYPNWNSWERSTNKFESLKLLLELFRLATVSPKVQLDSCETMKIRSSPIQGIGLILELAEGLLINDIQVQRLALEVLINCLCGQTNQGNVCLGLHYRFTSNFERDLLPRELLVKLPVVTLPVVDGPQTSSTSSHPNAQQNLRLFVTPAQILKIIWKCSQQNNAIMVLTTLLHKQQPATEADSIREIACRALNGIARFEPIRQILSKLPIIANNELITLIQSPVLLEKRMEHSRFCEQARQLIECVSQTKLQDFAMEMTQENLWRAAVVAETHIKFNEKELLQLIYQHLSDIGFKRTAKQLQTEADLPNVPASRIPSTPASLPGFPRQNEAAFANVLARRAVKVDASFAHPLPTTPRPQSASSRQIASGSKLPLKLHSSTHNTLSTASSNSSAVGCSSQQTPATISSSAFSLKFRPHKSLSEIVINYFRNEHSTCRNPVANCPPFSLFYPHRCPEPKMLYPAQTNIVNRLLSRPSPSYRCTMDTLRRADRRLVFSRFRHWKTFSEESEALTCCTFSPTDNYVFLGTYAGDIFVFNIHSGTIEANYNAQHSAIKSIQPSRDQLMLTSSAYVKPYCVLWKMDEKGISIHERLIDFNEEESVEFANLSTSQIVATQGPRATIYDTETAAPVVQLAYFDPMDELVLNDGILFDPRIGARGRVVHKFDKLNPENSGIFHPRGTEVIINCEVWDLRTHRLLHTVPALNQLHQSADEIDDRFQQMFGNYFRSFDSTDYQVITTIDTKKPLLDFCSGHTDNLVGLIEIGRSDDDTNFFKLYEIGRRRDFDEDEEDQDEQNPEEEEEEDFSLGSSSSSSSSSSSNNSEAESHYVHSSDELRHAGGLDEDDVLFVAASGESNDQHHEEEEEEGLEQDGENISFLEENIEGDDDNEEDGDYEESTSDSEFELSSSDFSP</sequence>
<feature type="compositionally biased region" description="Basic and acidic residues" evidence="6">
    <location>
        <begin position="227"/>
        <end position="237"/>
    </location>
</feature>
<dbReference type="GO" id="GO:0080008">
    <property type="term" value="C:Cul4-RING E3 ubiquitin ligase complex"/>
    <property type="evidence" value="ECO:0007669"/>
    <property type="project" value="TreeGrafter"/>
</dbReference>
<evidence type="ECO:0000256" key="2">
    <source>
        <dbReference type="ARBA" id="ARBA00004906"/>
    </source>
</evidence>
<name>A0A914HD56_GLORO</name>